<feature type="compositionally biased region" description="Acidic residues" evidence="5">
    <location>
        <begin position="459"/>
        <end position="489"/>
    </location>
</feature>
<keyword evidence="8" id="KW-1185">Reference proteome</keyword>
<gene>
    <name evidence="7" type="ORF">TWF718_007447</name>
</gene>
<accession>A0AAN8RIF1</accession>
<dbReference type="Pfam" id="PF17862">
    <property type="entry name" value="AAA_lid_3"/>
    <property type="match status" value="1"/>
</dbReference>
<feature type="region of interest" description="Disordered" evidence="5">
    <location>
        <begin position="573"/>
        <end position="598"/>
    </location>
</feature>
<sequence>MQVATKRALNTVLRNSRTSTSLLRRSATSRVPNSSAYVCYRCSYLHLSARLRTQAPSTGSETAATAAESRTPPSSPKDVETNSQATPPPSRASEESTATDDTRPPSDAEISIPSEVLSAIKPTTTGGEPSDPEQPDKRPSTRSSSTKAKSTRKSTRPKEEPLPKIDLPEWFLERAVFLPEELAVSEPRLDIADRYGSEVLLEEDERAASREGKNSSGSGGSGGKPSKETDVEIELLEAGRKAEAAAAREAPLLREDETADADKIIDDVDTKATSPEAPEFESPPTSSSPSTPPSDPASDPATTPPNSSSETQSTSDTLKSDIAFFTPSLILDTKYGLSPAVWSEIWSTTKATLTLPKPIFNQAKVARTVDCILLFPQTPETNGTYFLDAVSEELARKLGATLVRIDAEDVAEIAGDYVETSATGKAPVTVPAPLPSAELRTLGYDAQFIHPNNRPRTEEEVEEEVEEEAEEVEESETAEVDENSAADFDESSRPFRAETPNFMGIPLSFIRKIAAPGGTISLTAGISSGGPSDTGSSHPFGFPMMSPPAGGVVDVHPRLQAVLELMLDSGIKKREGIDKTPDSSTPPDSATQTTQSNRTIVQVRDFKELQSLPEGRTFLKILRKLVYERRLEGREIMILGNSATVSHGLDLNSSYLTVLQGSPNSAASIGMLERTILVPPQPWDATRDLLERDRKARIREINMRHLKAMITRRSGDEGQAIALEVPKDWHFENLPKVENISDWIWDLDSVHRLTLTILGSVPGPGEKEVGPRVIGPGDIASAIQAIRRSDKTKIAWSAAETRYAEEREAAEEEEPSPEEERAAKLKKLKGKCNKHEKRLLGGVIDPSSISTGFDQVRAEAATVDALKTLTSLSLLRPEAFSYGVLAQDKIPGVLLYGPPGTGKTLLAKAVAKESGATVLEVSGSEVYDMYVGEGEKNVKAIFSLAKKLSPCVVFIDEADAIFGARTGHHQRTSHRELINQFLKEWDGMAKMSAFIMVATNRPFDLDDAVLRRLPRRILIDLPTMEDRLAILNIHLEGETLDADVDLKSIASDERTNLYSGSDLKNVAVSAALAAVKEEDIIFKETGAYPDKRLLKAKHFEQALGEISASISDDMGSLGMIRKFDEKYGDRKGRKKKVNKWGFGGAAAEESVKEKGTGRVRN</sequence>
<dbReference type="InterPro" id="IPR051701">
    <property type="entry name" value="Mito_OM_Translocase_MSP1"/>
</dbReference>
<dbReference type="PANTHER" id="PTHR45644">
    <property type="entry name" value="AAA ATPASE, PUTATIVE (AFU_ORTHOLOGUE AFUA_2G12920)-RELATED-RELATED"/>
    <property type="match status" value="1"/>
</dbReference>
<evidence type="ECO:0000259" key="6">
    <source>
        <dbReference type="SMART" id="SM00382"/>
    </source>
</evidence>
<evidence type="ECO:0000256" key="3">
    <source>
        <dbReference type="ARBA" id="ARBA00022787"/>
    </source>
</evidence>
<name>A0AAN8RIF1_9PEZI</name>
<dbReference type="Gene3D" id="3.40.50.300">
    <property type="entry name" value="P-loop containing nucleotide triphosphate hydrolases"/>
    <property type="match status" value="1"/>
</dbReference>
<dbReference type="Proteomes" id="UP001313282">
    <property type="component" value="Unassembled WGS sequence"/>
</dbReference>
<proteinExistence type="predicted"/>
<reference evidence="7 8" key="1">
    <citation type="submission" date="2019-10" db="EMBL/GenBank/DDBJ databases">
        <authorList>
            <person name="Palmer J.M."/>
        </authorList>
    </citation>
    <scope>NUCLEOTIDE SEQUENCE [LARGE SCALE GENOMIC DNA]</scope>
    <source>
        <strain evidence="7 8">TWF718</strain>
    </source>
</reference>
<dbReference type="InterPro" id="IPR003593">
    <property type="entry name" value="AAA+_ATPase"/>
</dbReference>
<keyword evidence="3" id="KW-0472">Membrane</keyword>
<organism evidence="7 8">
    <name type="scientific">Orbilia javanica</name>
    <dbReference type="NCBI Taxonomy" id="47235"/>
    <lineage>
        <taxon>Eukaryota</taxon>
        <taxon>Fungi</taxon>
        <taxon>Dikarya</taxon>
        <taxon>Ascomycota</taxon>
        <taxon>Pezizomycotina</taxon>
        <taxon>Orbiliomycetes</taxon>
        <taxon>Orbiliales</taxon>
        <taxon>Orbiliaceae</taxon>
        <taxon>Orbilia</taxon>
    </lineage>
</organism>
<dbReference type="SUPFAM" id="SSF52540">
    <property type="entry name" value="P-loop containing nucleoside triphosphate hydrolases"/>
    <property type="match status" value="1"/>
</dbReference>
<dbReference type="SMART" id="SM00382">
    <property type="entry name" value="AAA"/>
    <property type="match status" value="1"/>
</dbReference>
<dbReference type="EMBL" id="JAVHNR010000004">
    <property type="protein sequence ID" value="KAK6345535.1"/>
    <property type="molecule type" value="Genomic_DNA"/>
</dbReference>
<feature type="domain" description="AAA+ ATPase" evidence="6">
    <location>
        <begin position="889"/>
        <end position="1023"/>
    </location>
</feature>
<feature type="compositionally biased region" description="Low complexity" evidence="5">
    <location>
        <begin position="272"/>
        <end position="289"/>
    </location>
</feature>
<dbReference type="GO" id="GO:0005524">
    <property type="term" value="F:ATP binding"/>
    <property type="evidence" value="ECO:0007669"/>
    <property type="project" value="UniProtKB-KW"/>
</dbReference>
<dbReference type="GO" id="GO:0016887">
    <property type="term" value="F:ATP hydrolysis activity"/>
    <property type="evidence" value="ECO:0007669"/>
    <property type="project" value="InterPro"/>
</dbReference>
<keyword evidence="3" id="KW-0496">Mitochondrion</keyword>
<feature type="compositionally biased region" description="Low complexity" evidence="5">
    <location>
        <begin position="296"/>
        <end position="309"/>
    </location>
</feature>
<evidence type="ECO:0000313" key="7">
    <source>
        <dbReference type="EMBL" id="KAK6345535.1"/>
    </source>
</evidence>
<keyword evidence="4" id="KW-0067">ATP-binding</keyword>
<keyword evidence="2" id="KW-0547">Nucleotide-binding</keyword>
<dbReference type="GO" id="GO:0005741">
    <property type="term" value="C:mitochondrial outer membrane"/>
    <property type="evidence" value="ECO:0007669"/>
    <property type="project" value="UniProtKB-SubCell"/>
</dbReference>
<feature type="region of interest" description="Disordered" evidence="5">
    <location>
        <begin position="55"/>
        <end position="168"/>
    </location>
</feature>
<dbReference type="InterPro" id="IPR041569">
    <property type="entry name" value="AAA_lid_3"/>
</dbReference>
<protein>
    <recommendedName>
        <fullName evidence="6">AAA+ ATPase domain-containing protein</fullName>
    </recommendedName>
</protein>
<dbReference type="InterPro" id="IPR027417">
    <property type="entry name" value="P-loop_NTPase"/>
</dbReference>
<evidence type="ECO:0000256" key="2">
    <source>
        <dbReference type="ARBA" id="ARBA00022741"/>
    </source>
</evidence>
<dbReference type="Gene3D" id="1.10.8.60">
    <property type="match status" value="1"/>
</dbReference>
<dbReference type="InterPro" id="IPR056027">
    <property type="entry name" value="DUF7608"/>
</dbReference>
<feature type="compositionally biased region" description="Basic and acidic residues" evidence="5">
    <location>
        <begin position="156"/>
        <end position="167"/>
    </location>
</feature>
<feature type="compositionally biased region" description="Low complexity" evidence="5">
    <location>
        <begin position="55"/>
        <end position="72"/>
    </location>
</feature>
<dbReference type="InterPro" id="IPR003959">
    <property type="entry name" value="ATPase_AAA_core"/>
</dbReference>
<evidence type="ECO:0000256" key="1">
    <source>
        <dbReference type="ARBA" id="ARBA00004572"/>
    </source>
</evidence>
<comment type="subcellular location">
    <subcellularLocation>
        <location evidence="1">Mitochondrion outer membrane</location>
        <topology evidence="1">Single-pass membrane protein</topology>
    </subcellularLocation>
</comment>
<feature type="region of interest" description="Disordered" evidence="5">
    <location>
        <begin position="449"/>
        <end position="497"/>
    </location>
</feature>
<evidence type="ECO:0000256" key="5">
    <source>
        <dbReference type="SAM" id="MobiDB-lite"/>
    </source>
</evidence>
<dbReference type="PANTHER" id="PTHR45644:SF56">
    <property type="entry name" value="AAA ATPASE, PUTATIVE (AFU_ORTHOLOGUE AFUA_2G12920)-RELATED"/>
    <property type="match status" value="1"/>
</dbReference>
<feature type="region of interest" description="Disordered" evidence="5">
    <location>
        <begin position="201"/>
        <end position="316"/>
    </location>
</feature>
<evidence type="ECO:0000313" key="8">
    <source>
        <dbReference type="Proteomes" id="UP001313282"/>
    </source>
</evidence>
<dbReference type="AlphaFoldDB" id="A0AAN8RIF1"/>
<dbReference type="Pfam" id="PF00004">
    <property type="entry name" value="AAA"/>
    <property type="match status" value="1"/>
</dbReference>
<dbReference type="Pfam" id="PF24581">
    <property type="entry name" value="DUF7608"/>
    <property type="match status" value="1"/>
</dbReference>
<keyword evidence="3" id="KW-1000">Mitochondrion outer membrane</keyword>
<feature type="compositionally biased region" description="Basic and acidic residues" evidence="5">
    <location>
        <begin position="251"/>
        <end position="270"/>
    </location>
</feature>
<evidence type="ECO:0000256" key="4">
    <source>
        <dbReference type="ARBA" id="ARBA00022840"/>
    </source>
</evidence>
<feature type="compositionally biased region" description="Polar residues" evidence="5">
    <location>
        <begin position="582"/>
        <end position="598"/>
    </location>
</feature>
<comment type="caution">
    <text evidence="7">The sequence shown here is derived from an EMBL/GenBank/DDBJ whole genome shotgun (WGS) entry which is preliminary data.</text>
</comment>